<evidence type="ECO:0000313" key="3">
    <source>
        <dbReference type="Proteomes" id="UP000326565"/>
    </source>
</evidence>
<keyword evidence="3" id="KW-1185">Reference proteome</keyword>
<dbReference type="PANTHER" id="PTHR33840">
    <property type="match status" value="1"/>
</dbReference>
<proteinExistence type="predicted"/>
<reference evidence="2 3" key="1">
    <citation type="submission" date="2019-04" db="EMBL/GenBank/DDBJ databases">
        <title>Friends and foes A comparative genomics study of 23 Aspergillus species from section Flavi.</title>
        <authorList>
            <consortium name="DOE Joint Genome Institute"/>
            <person name="Kjaerbolling I."/>
            <person name="Vesth T."/>
            <person name="Frisvad J.C."/>
            <person name="Nybo J.L."/>
            <person name="Theobald S."/>
            <person name="Kildgaard S."/>
            <person name="Isbrandt T."/>
            <person name="Kuo A."/>
            <person name="Sato A."/>
            <person name="Lyhne E.K."/>
            <person name="Kogle M.E."/>
            <person name="Wiebenga A."/>
            <person name="Kun R.S."/>
            <person name="Lubbers R.J."/>
            <person name="Makela M.R."/>
            <person name="Barry K."/>
            <person name="Chovatia M."/>
            <person name="Clum A."/>
            <person name="Daum C."/>
            <person name="Haridas S."/>
            <person name="He G."/>
            <person name="LaButti K."/>
            <person name="Lipzen A."/>
            <person name="Mondo S."/>
            <person name="Riley R."/>
            <person name="Salamov A."/>
            <person name="Simmons B.A."/>
            <person name="Magnuson J.K."/>
            <person name="Henrissat B."/>
            <person name="Mortensen U.H."/>
            <person name="Larsen T.O."/>
            <person name="Devries R.P."/>
            <person name="Grigoriev I.V."/>
            <person name="Machida M."/>
            <person name="Baker S.E."/>
            <person name="Andersen M.R."/>
        </authorList>
    </citation>
    <scope>NUCLEOTIDE SEQUENCE [LARGE SCALE GENOMIC DNA]</scope>
    <source>
        <strain evidence="2 3">CBS 151.66</strain>
    </source>
</reference>
<gene>
    <name evidence="2" type="ORF">BDV29DRAFT_165930</name>
</gene>
<dbReference type="InterPro" id="IPR018712">
    <property type="entry name" value="Tle1-like_cat"/>
</dbReference>
<organism evidence="2 3">
    <name type="scientific">Aspergillus leporis</name>
    <dbReference type="NCBI Taxonomy" id="41062"/>
    <lineage>
        <taxon>Eukaryota</taxon>
        <taxon>Fungi</taxon>
        <taxon>Dikarya</taxon>
        <taxon>Ascomycota</taxon>
        <taxon>Pezizomycotina</taxon>
        <taxon>Eurotiomycetes</taxon>
        <taxon>Eurotiomycetidae</taxon>
        <taxon>Eurotiales</taxon>
        <taxon>Aspergillaceae</taxon>
        <taxon>Aspergillus</taxon>
        <taxon>Aspergillus subgen. Circumdati</taxon>
    </lineage>
</organism>
<dbReference type="AlphaFoldDB" id="A0A5N5XCY4"/>
<dbReference type="OrthoDB" id="3057168at2759"/>
<feature type="domain" description="T6SS Phospholipase effector Tle1-like catalytic" evidence="1">
    <location>
        <begin position="34"/>
        <end position="304"/>
    </location>
</feature>
<evidence type="ECO:0000259" key="1">
    <source>
        <dbReference type="Pfam" id="PF09994"/>
    </source>
</evidence>
<name>A0A5N5XCY4_9EURO</name>
<dbReference type="EMBL" id="ML732156">
    <property type="protein sequence ID" value="KAB8078638.1"/>
    <property type="molecule type" value="Genomic_DNA"/>
</dbReference>
<sequence>MCSQLLRRTVPWTTSYLRTMATMSANALPWSNRKRLIVCCDGTWENSTGDSFKPPTNVTRLSRAISREVVIKEDGINKRISQIVYYQKGVGTGLIGDKLGGGAIGLGLSSNVRAAYGFLVDNYDDGDEIFFFGFSRGAYTARAVAGLVLRLGLLTARGMDNFTTVYNDYYNKNSPSSSAPKHDYQNKDWRRQVGFREEPLPRFTVKIIGVWDTVGFHDTWLGRWLGEQLELPNTILYPEVQYAFHALSLDETRNTYKPILWHLPKVNDGQELLQVWFSGYHSDVGGGLDDPRLSDITLAWMVSQCTKHNQLGVNLDYFYHNPPKAVEAEDQPWATILGEANPPKWGIARVLASIRGHSARTPLQCPEGVDVSSITNEKVHESIKDRNLGSKRRPGYWPSGVVKGQGDDQSWLLVGGHALEKFTASRAEKELRGRIRKVHPNELD</sequence>
<dbReference type="Pfam" id="PF09994">
    <property type="entry name" value="T6SS_Tle1-like_cat"/>
    <property type="match status" value="1"/>
</dbReference>
<dbReference type="PANTHER" id="PTHR33840:SF1">
    <property type="entry name" value="TLE1 PHOSPHOLIPASE DOMAIN-CONTAINING PROTEIN"/>
    <property type="match status" value="1"/>
</dbReference>
<evidence type="ECO:0000313" key="2">
    <source>
        <dbReference type="EMBL" id="KAB8078638.1"/>
    </source>
</evidence>
<accession>A0A5N5XCY4</accession>
<dbReference type="Proteomes" id="UP000326565">
    <property type="component" value="Unassembled WGS sequence"/>
</dbReference>
<protein>
    <recommendedName>
        <fullName evidence="1">T6SS Phospholipase effector Tle1-like catalytic domain-containing protein</fullName>
    </recommendedName>
</protein>